<name>A0A645FQU9_9ZZZZ</name>
<proteinExistence type="predicted"/>
<accession>A0A645FQU9</accession>
<reference evidence="1" key="1">
    <citation type="submission" date="2019-08" db="EMBL/GenBank/DDBJ databases">
        <authorList>
            <person name="Kucharzyk K."/>
            <person name="Murdoch R.W."/>
            <person name="Higgins S."/>
            <person name="Loffler F."/>
        </authorList>
    </citation>
    <scope>NUCLEOTIDE SEQUENCE</scope>
</reference>
<comment type="caution">
    <text evidence="1">The sequence shown here is derived from an EMBL/GenBank/DDBJ whole genome shotgun (WGS) entry which is preliminary data.</text>
</comment>
<dbReference type="EMBL" id="VSSQ01062625">
    <property type="protein sequence ID" value="MPN15769.1"/>
    <property type="molecule type" value="Genomic_DNA"/>
</dbReference>
<sequence>MLHNQQSRQIINQIKILNGSKGYWANHAKKGAHRKNKPLIYHNARKKERRNDCFIILRQISGLGFPNFFDINIYLFVKLDKNLIRFNG</sequence>
<protein>
    <submittedName>
        <fullName evidence="1">Uncharacterized protein</fullName>
    </submittedName>
</protein>
<dbReference type="AlphaFoldDB" id="A0A645FQU9"/>
<organism evidence="1">
    <name type="scientific">bioreactor metagenome</name>
    <dbReference type="NCBI Taxonomy" id="1076179"/>
    <lineage>
        <taxon>unclassified sequences</taxon>
        <taxon>metagenomes</taxon>
        <taxon>ecological metagenomes</taxon>
    </lineage>
</organism>
<gene>
    <name evidence="1" type="ORF">SDC9_163105</name>
</gene>
<evidence type="ECO:0000313" key="1">
    <source>
        <dbReference type="EMBL" id="MPN15769.1"/>
    </source>
</evidence>